<proteinExistence type="predicted"/>
<evidence type="ECO:0000313" key="3">
    <source>
        <dbReference type="EMBL" id="TDR37413.1"/>
    </source>
</evidence>
<feature type="chain" id="PRO_5032749294" evidence="1">
    <location>
        <begin position="28"/>
        <end position="201"/>
    </location>
</feature>
<keyword evidence="1" id="KW-0732">Signal</keyword>
<comment type="caution">
    <text evidence="2">The sequence shown here is derived from an EMBL/GenBank/DDBJ whole genome shotgun (WGS) entry which is preliminary data.</text>
</comment>
<dbReference type="EMBL" id="SNZG01000020">
    <property type="protein sequence ID" value="TDR37413.1"/>
    <property type="molecule type" value="Genomic_DNA"/>
</dbReference>
<evidence type="ECO:0000313" key="5">
    <source>
        <dbReference type="Proteomes" id="UP000294641"/>
    </source>
</evidence>
<evidence type="ECO:0000313" key="2">
    <source>
        <dbReference type="EMBL" id="STX09413.1"/>
    </source>
</evidence>
<gene>
    <name evidence="3" type="ORF">DFR61_1208</name>
    <name evidence="2" type="ORF">NCTC10597_01088</name>
</gene>
<sequence length="201" mass="23333">MKKIATLLVSSLLLISLFLVSPQQSQAASTVNITFDDGHKKIVKKYKKNAKINLNYSPKSPFKDKKYHWFSDWYTNKSLTNDVFSAKATKNKNFYGKWYTLNDPKISITYNSKKNPVIHSKRENKYIREMVLYRATSKKGTFYPIDGLTDLDFSYTDTEKIKFTDKRVKKGTKKTYYYSVAAKVYTGTTWVAAYSKTVKLK</sequence>
<organism evidence="2 4">
    <name type="scientific">Kurthia zopfii</name>
    <dbReference type="NCBI Taxonomy" id="1650"/>
    <lineage>
        <taxon>Bacteria</taxon>
        <taxon>Bacillati</taxon>
        <taxon>Bacillota</taxon>
        <taxon>Bacilli</taxon>
        <taxon>Bacillales</taxon>
        <taxon>Caryophanaceae</taxon>
        <taxon>Kurthia</taxon>
    </lineage>
</organism>
<dbReference type="Proteomes" id="UP000294641">
    <property type="component" value="Unassembled WGS sequence"/>
</dbReference>
<keyword evidence="5" id="KW-1185">Reference proteome</keyword>
<accession>A0A8B4Q9M0</accession>
<dbReference type="OrthoDB" id="179400at2"/>
<dbReference type="Proteomes" id="UP000254330">
    <property type="component" value="Unassembled WGS sequence"/>
</dbReference>
<protein>
    <submittedName>
        <fullName evidence="2">Uncharacterized protein</fullName>
    </submittedName>
</protein>
<reference evidence="2 4" key="1">
    <citation type="submission" date="2018-06" db="EMBL/GenBank/DDBJ databases">
        <authorList>
            <consortium name="Pathogen Informatics"/>
            <person name="Doyle S."/>
        </authorList>
    </citation>
    <scope>NUCLEOTIDE SEQUENCE [LARGE SCALE GENOMIC DNA]</scope>
    <source>
        <strain evidence="2 4">NCTC10597</strain>
    </source>
</reference>
<evidence type="ECO:0000256" key="1">
    <source>
        <dbReference type="SAM" id="SignalP"/>
    </source>
</evidence>
<feature type="signal peptide" evidence="1">
    <location>
        <begin position="1"/>
        <end position="27"/>
    </location>
</feature>
<dbReference type="RefSeq" id="WP_109349759.1">
    <property type="nucleotide sequence ID" value="NZ_BJUE01000013.1"/>
</dbReference>
<dbReference type="EMBL" id="UGNP01000001">
    <property type="protein sequence ID" value="STX09413.1"/>
    <property type="molecule type" value="Genomic_DNA"/>
</dbReference>
<reference evidence="3 5" key="2">
    <citation type="submission" date="2019-03" db="EMBL/GenBank/DDBJ databases">
        <title>Genomic Encyclopedia of Type Strains, Phase IV (KMG-IV): sequencing the most valuable type-strain genomes for metagenomic binning, comparative biology and taxonomic classification.</title>
        <authorList>
            <person name="Goeker M."/>
        </authorList>
    </citation>
    <scope>NUCLEOTIDE SEQUENCE [LARGE SCALE GENOMIC DNA]</scope>
    <source>
        <strain evidence="3 5">DSM 20580</strain>
    </source>
</reference>
<dbReference type="AlphaFoldDB" id="A0A8B4Q9M0"/>
<name>A0A8B4Q9M0_9BACL</name>
<evidence type="ECO:0000313" key="4">
    <source>
        <dbReference type="Proteomes" id="UP000254330"/>
    </source>
</evidence>